<dbReference type="RefSeq" id="WP_012470922.1">
    <property type="nucleotide sequence ID" value="NC_010814.1"/>
</dbReference>
<organism evidence="8 9">
    <name type="scientific">Trichlorobacter lovleyi (strain ATCC BAA-1151 / DSM 17278 / SZ)</name>
    <name type="common">Geobacter lovleyi</name>
    <dbReference type="NCBI Taxonomy" id="398767"/>
    <lineage>
        <taxon>Bacteria</taxon>
        <taxon>Pseudomonadati</taxon>
        <taxon>Thermodesulfobacteriota</taxon>
        <taxon>Desulfuromonadia</taxon>
        <taxon>Geobacterales</taxon>
        <taxon>Geobacteraceae</taxon>
        <taxon>Trichlorobacter</taxon>
    </lineage>
</organism>
<dbReference type="InterPro" id="IPR004090">
    <property type="entry name" value="Chemotax_Me-accpt_rcpt"/>
</dbReference>
<dbReference type="Pfam" id="PF00015">
    <property type="entry name" value="MCPsignal"/>
    <property type="match status" value="1"/>
</dbReference>
<dbReference type="AlphaFoldDB" id="B3E824"/>
<dbReference type="PROSITE" id="PS50111">
    <property type="entry name" value="CHEMOTAXIS_TRANSDUC_2"/>
    <property type="match status" value="1"/>
</dbReference>
<sequence length="567" mass="60197">MADLTSGSSIIRFLLFAGTGIALFGAGATFVLLSEPASDTSIMLTKFVLAGFVACASIFATVIKVMASRGLVRRVAELTTAICQGTEGNLTVQVAVASDDELGHLGKTVNSLFNKFGKMVLQINDTISELGKISDQNNEAASHVLTTVRSQSEEAAVGSAAVAGIDASVVLVRKSVEQMTVSAQENSACISELTANIDEVRQHAETQSASIEDVSSAMVEMSTLMEQVGKNVGSLMDAASTTTSSVEEIDLLIQQVGGTVHNTAAAAEGVRLDAELGQQVVLSAISCINGIVHSSKSAYDSITTLSQRVSAIGKIISVIDDIADQTNLLALNSAILAAQAGEHGKGFAIVANEIKGLAKRTRQSTMEIALLIKGVQEETGKAVTAIRITEERVADGENLSRRSGEALSKIVSGVEAAGRQIIDIAHSTEEQARRSSNMHKSIRTMTNMVAHIFRSSQELIQASRSITKAAERTREFTALVQTSSVRQWQMSTTIATSTANMEDKTRGIKEACGEQSEWSVQINQSMERITQTADINLASVRILENGAENLAGQIQVLRNEMAHLRAE</sequence>
<evidence type="ECO:0000256" key="2">
    <source>
        <dbReference type="ARBA" id="ARBA00029447"/>
    </source>
</evidence>
<dbReference type="Pfam" id="PF00672">
    <property type="entry name" value="HAMP"/>
    <property type="match status" value="1"/>
</dbReference>
<dbReference type="GO" id="GO:0016020">
    <property type="term" value="C:membrane"/>
    <property type="evidence" value="ECO:0007669"/>
    <property type="project" value="InterPro"/>
</dbReference>
<proteinExistence type="inferred from homology"/>
<evidence type="ECO:0000256" key="4">
    <source>
        <dbReference type="SAM" id="Coils"/>
    </source>
</evidence>
<protein>
    <submittedName>
        <fullName evidence="8">Methyl-accepting chemotaxis sensory transducer</fullName>
    </submittedName>
</protein>
<dbReference type="CDD" id="cd06225">
    <property type="entry name" value="HAMP"/>
    <property type="match status" value="1"/>
</dbReference>
<dbReference type="InterPro" id="IPR003660">
    <property type="entry name" value="HAMP_dom"/>
</dbReference>
<comment type="similarity">
    <text evidence="2">Belongs to the methyl-accepting chemotaxis (MCP) protein family.</text>
</comment>
<dbReference type="GO" id="GO:0006935">
    <property type="term" value="P:chemotaxis"/>
    <property type="evidence" value="ECO:0007669"/>
    <property type="project" value="InterPro"/>
</dbReference>
<feature type="coiled-coil region" evidence="4">
    <location>
        <begin position="540"/>
        <end position="567"/>
    </location>
</feature>
<dbReference type="PANTHER" id="PTHR32089">
    <property type="entry name" value="METHYL-ACCEPTING CHEMOTAXIS PROTEIN MCPB"/>
    <property type="match status" value="1"/>
</dbReference>
<dbReference type="STRING" id="398767.Glov_2889"/>
<dbReference type="PROSITE" id="PS50885">
    <property type="entry name" value="HAMP"/>
    <property type="match status" value="1"/>
</dbReference>
<keyword evidence="5" id="KW-1133">Transmembrane helix</keyword>
<keyword evidence="5" id="KW-0472">Membrane</keyword>
<dbReference type="PANTHER" id="PTHR32089:SF112">
    <property type="entry name" value="LYSOZYME-LIKE PROTEIN-RELATED"/>
    <property type="match status" value="1"/>
</dbReference>
<dbReference type="OrthoDB" id="5523945at2"/>
<keyword evidence="5" id="KW-0812">Transmembrane</keyword>
<dbReference type="KEGG" id="glo:Glov_2889"/>
<evidence type="ECO:0000256" key="5">
    <source>
        <dbReference type="SAM" id="Phobius"/>
    </source>
</evidence>
<gene>
    <name evidence="8" type="ordered locus">Glov_2889</name>
</gene>
<evidence type="ECO:0000256" key="3">
    <source>
        <dbReference type="PROSITE-ProRule" id="PRU00284"/>
    </source>
</evidence>
<dbReference type="GO" id="GO:0007165">
    <property type="term" value="P:signal transduction"/>
    <property type="evidence" value="ECO:0007669"/>
    <property type="project" value="UniProtKB-KW"/>
</dbReference>
<accession>B3E824</accession>
<dbReference type="SUPFAM" id="SSF58104">
    <property type="entry name" value="Methyl-accepting chemotaxis protein (MCP) signaling domain"/>
    <property type="match status" value="2"/>
</dbReference>
<dbReference type="Gene3D" id="1.10.287.950">
    <property type="entry name" value="Methyl-accepting chemotaxis protein"/>
    <property type="match status" value="2"/>
</dbReference>
<dbReference type="InterPro" id="IPR004089">
    <property type="entry name" value="MCPsignal_dom"/>
</dbReference>
<evidence type="ECO:0000259" key="6">
    <source>
        <dbReference type="PROSITE" id="PS50111"/>
    </source>
</evidence>
<feature type="transmembrane region" description="Helical" evidence="5">
    <location>
        <begin position="12"/>
        <end position="33"/>
    </location>
</feature>
<dbReference type="HOGENOM" id="CLU_000445_99_0_7"/>
<evidence type="ECO:0000313" key="9">
    <source>
        <dbReference type="Proteomes" id="UP000002420"/>
    </source>
</evidence>
<evidence type="ECO:0000256" key="1">
    <source>
        <dbReference type="ARBA" id="ARBA00023224"/>
    </source>
</evidence>
<reference evidence="8 9" key="1">
    <citation type="submission" date="2008-05" db="EMBL/GenBank/DDBJ databases">
        <title>Complete sequence of chromosome of Geobacter lovleyi SZ.</title>
        <authorList>
            <consortium name="US DOE Joint Genome Institute"/>
            <person name="Lucas S."/>
            <person name="Copeland A."/>
            <person name="Lapidus A."/>
            <person name="Glavina del Rio T."/>
            <person name="Dalin E."/>
            <person name="Tice H."/>
            <person name="Bruce D."/>
            <person name="Goodwin L."/>
            <person name="Pitluck S."/>
            <person name="Chertkov O."/>
            <person name="Meincke L."/>
            <person name="Brettin T."/>
            <person name="Detter J.C."/>
            <person name="Han C."/>
            <person name="Tapia R."/>
            <person name="Kuske C.R."/>
            <person name="Schmutz J."/>
            <person name="Larimer F."/>
            <person name="Land M."/>
            <person name="Hauser L."/>
            <person name="Kyrpides N."/>
            <person name="Mikhailova N."/>
            <person name="Sung Y."/>
            <person name="Fletcher K.E."/>
            <person name="Ritalahti K.M."/>
            <person name="Loeffler F.E."/>
            <person name="Richardson P."/>
        </authorList>
    </citation>
    <scope>NUCLEOTIDE SEQUENCE [LARGE SCALE GENOMIC DNA]</scope>
    <source>
        <strain evidence="9">ATCC BAA-1151 / DSM 17278 / SZ</strain>
    </source>
</reference>
<name>B3E824_TRIL1</name>
<feature type="domain" description="HAMP" evidence="7">
    <location>
        <begin position="69"/>
        <end position="121"/>
    </location>
</feature>
<keyword evidence="1 3" id="KW-0807">Transducer</keyword>
<dbReference type="GO" id="GO:0004888">
    <property type="term" value="F:transmembrane signaling receptor activity"/>
    <property type="evidence" value="ECO:0007669"/>
    <property type="project" value="InterPro"/>
</dbReference>
<dbReference type="eggNOG" id="COG0840">
    <property type="taxonomic scope" value="Bacteria"/>
</dbReference>
<dbReference type="SMART" id="SM00283">
    <property type="entry name" value="MA"/>
    <property type="match status" value="1"/>
</dbReference>
<dbReference type="Proteomes" id="UP000002420">
    <property type="component" value="Chromosome"/>
</dbReference>
<keyword evidence="4" id="KW-0175">Coiled coil</keyword>
<keyword evidence="9" id="KW-1185">Reference proteome</keyword>
<dbReference type="PRINTS" id="PR00260">
    <property type="entry name" value="CHEMTRNSDUCR"/>
</dbReference>
<feature type="domain" description="Methyl-accepting transducer" evidence="6">
    <location>
        <begin position="182"/>
        <end position="446"/>
    </location>
</feature>
<evidence type="ECO:0000259" key="7">
    <source>
        <dbReference type="PROSITE" id="PS50885"/>
    </source>
</evidence>
<feature type="transmembrane region" description="Helical" evidence="5">
    <location>
        <begin position="45"/>
        <end position="67"/>
    </location>
</feature>
<dbReference type="EMBL" id="CP001089">
    <property type="protein sequence ID" value="ACD96597.1"/>
    <property type="molecule type" value="Genomic_DNA"/>
</dbReference>
<evidence type="ECO:0000313" key="8">
    <source>
        <dbReference type="EMBL" id="ACD96597.1"/>
    </source>
</evidence>